<feature type="signal peptide" evidence="2">
    <location>
        <begin position="1"/>
        <end position="22"/>
    </location>
</feature>
<accession>A0A4Q7W177</accession>
<evidence type="ECO:0000256" key="2">
    <source>
        <dbReference type="SAM" id="SignalP"/>
    </source>
</evidence>
<gene>
    <name evidence="5" type="ORF">EV670_0998</name>
</gene>
<evidence type="ECO:0000256" key="1">
    <source>
        <dbReference type="ARBA" id="ARBA00022801"/>
    </source>
</evidence>
<dbReference type="RefSeq" id="WP_130430679.1">
    <property type="nucleotide sequence ID" value="NZ_SHKP01000004.1"/>
</dbReference>
<dbReference type="InterPro" id="IPR029058">
    <property type="entry name" value="AB_hydrolase_fold"/>
</dbReference>
<organism evidence="5 6">
    <name type="scientific">Rivibacter subsaxonicus</name>
    <dbReference type="NCBI Taxonomy" id="457575"/>
    <lineage>
        <taxon>Bacteria</taxon>
        <taxon>Pseudomonadati</taxon>
        <taxon>Pseudomonadota</taxon>
        <taxon>Betaproteobacteria</taxon>
        <taxon>Burkholderiales</taxon>
        <taxon>Rivibacter</taxon>
    </lineage>
</organism>
<dbReference type="Pfam" id="PF02897">
    <property type="entry name" value="Peptidase_S9_N"/>
    <property type="match status" value="1"/>
</dbReference>
<evidence type="ECO:0000259" key="3">
    <source>
        <dbReference type="Pfam" id="PF00326"/>
    </source>
</evidence>
<dbReference type="GO" id="GO:0006508">
    <property type="term" value="P:proteolysis"/>
    <property type="evidence" value="ECO:0007669"/>
    <property type="project" value="InterPro"/>
</dbReference>
<evidence type="ECO:0000313" key="6">
    <source>
        <dbReference type="Proteomes" id="UP000293671"/>
    </source>
</evidence>
<proteinExistence type="predicted"/>
<dbReference type="SUPFAM" id="SSF53474">
    <property type="entry name" value="alpha/beta-Hydrolases"/>
    <property type="match status" value="1"/>
</dbReference>
<dbReference type="Gene3D" id="2.120.10.30">
    <property type="entry name" value="TolB, C-terminal domain"/>
    <property type="match status" value="2"/>
</dbReference>
<dbReference type="AlphaFoldDB" id="A0A4Q7W177"/>
<reference evidence="5 6" key="1">
    <citation type="submission" date="2019-02" db="EMBL/GenBank/DDBJ databases">
        <title>Genomic Encyclopedia of Type Strains, Phase IV (KMG-IV): sequencing the most valuable type-strain genomes for metagenomic binning, comparative biology and taxonomic classification.</title>
        <authorList>
            <person name="Goeker M."/>
        </authorList>
    </citation>
    <scope>NUCLEOTIDE SEQUENCE [LARGE SCALE GENOMIC DNA]</scope>
    <source>
        <strain evidence="5 6">DSM 19570</strain>
    </source>
</reference>
<feature type="chain" id="PRO_5020490956" evidence="2">
    <location>
        <begin position="23"/>
        <end position="686"/>
    </location>
</feature>
<dbReference type="GO" id="GO:0004177">
    <property type="term" value="F:aminopeptidase activity"/>
    <property type="evidence" value="ECO:0007669"/>
    <property type="project" value="UniProtKB-KW"/>
</dbReference>
<sequence length="686" mass="74329">MPTSLPPGLRRRSLLAAGLAGAAVTTLPGCAGTAATDKAAAAAPAAAPAGAVLQPNANLFAQGITPVPMALVTKVAPYTEFRGHGFVDWHPQRDEMVVAHRRAGANTAQLFRVAAPLAEPEQLTDFADPVTEATFEPRAGKYLVFSRSSGGNEAYQLYRLDLDGRVVTPLTNPDERHEALGWLRGSGQLIHSSVPLDRTAQGGTRANPSTSIWILDPLKPEGRRKLAELPGVGWFGGVVARDDKQVAVVRYISANESQIWLLDVASGASKQLLPAAGETLRASHFPAAFAPDGKSLFLSSDRASEFRELMRLDLASGTLQRVSAHIPWDLSRASLSDDGSRIAATFNVDAQQELRLFDARSGKELPAPKLPAGSVSQPEFHPASARLAFALNSAQSPSQLFTLDTGGTVKQWTRAYTPPGIDTAAFPDQRIVRWKSFDGLPISGVLSMPPKRFKGPRPVIMMVHGGPEAQADLGFMGRWNYVVNELGIAIIQPNVRGSAGYGKSFLALDNGFKREDSVKDLGALLDWIKTQPELDASRVLVTGGSYGGYMSLATSVHYADRIAGAVDVVGISNFVTFLTNTESYRRDLRRVEYGDERDPAMREFLEKISPLNNAQKIRKPLFVVQGKNDPRVPVTEAEQIVAKVRAQGTPVWYLRAENEGHGFARKENADYQFYATVGFLEQTLLR</sequence>
<keyword evidence="2" id="KW-0732">Signal</keyword>
<dbReference type="Pfam" id="PF00326">
    <property type="entry name" value="Peptidase_S9"/>
    <property type="match status" value="1"/>
</dbReference>
<dbReference type="PROSITE" id="PS51318">
    <property type="entry name" value="TAT"/>
    <property type="match status" value="1"/>
</dbReference>
<evidence type="ECO:0000313" key="5">
    <source>
        <dbReference type="EMBL" id="RZU02967.1"/>
    </source>
</evidence>
<protein>
    <submittedName>
        <fullName evidence="5">Dipeptidyl aminopeptidase/acylaminoacyl peptidase</fullName>
    </submittedName>
</protein>
<dbReference type="InterPro" id="IPR001375">
    <property type="entry name" value="Peptidase_S9_cat"/>
</dbReference>
<dbReference type="InterPro" id="IPR006311">
    <property type="entry name" value="TAT_signal"/>
</dbReference>
<dbReference type="InterPro" id="IPR023302">
    <property type="entry name" value="Pept_S9A_N"/>
</dbReference>
<feature type="domain" description="Peptidase S9 prolyl oligopeptidase catalytic" evidence="3">
    <location>
        <begin position="481"/>
        <end position="684"/>
    </location>
</feature>
<name>A0A4Q7W177_9BURK</name>
<dbReference type="OrthoDB" id="4269629at2"/>
<keyword evidence="6" id="KW-1185">Reference proteome</keyword>
<keyword evidence="5" id="KW-0645">Protease</keyword>
<dbReference type="Proteomes" id="UP000293671">
    <property type="component" value="Unassembled WGS sequence"/>
</dbReference>
<keyword evidence="5" id="KW-0031">Aminopeptidase</keyword>
<dbReference type="PANTHER" id="PTHR42776">
    <property type="entry name" value="SERINE PEPTIDASE S9 FAMILY MEMBER"/>
    <property type="match status" value="1"/>
</dbReference>
<dbReference type="SUPFAM" id="SSF82171">
    <property type="entry name" value="DPP6 N-terminal domain-like"/>
    <property type="match status" value="1"/>
</dbReference>
<feature type="domain" description="Peptidase S9A N-terminal" evidence="4">
    <location>
        <begin position="137"/>
        <end position="405"/>
    </location>
</feature>
<comment type="caution">
    <text evidence="5">The sequence shown here is derived from an EMBL/GenBank/DDBJ whole genome shotgun (WGS) entry which is preliminary data.</text>
</comment>
<dbReference type="PANTHER" id="PTHR42776:SF27">
    <property type="entry name" value="DIPEPTIDYL PEPTIDASE FAMILY MEMBER 6"/>
    <property type="match status" value="1"/>
</dbReference>
<evidence type="ECO:0000259" key="4">
    <source>
        <dbReference type="Pfam" id="PF02897"/>
    </source>
</evidence>
<dbReference type="Gene3D" id="3.40.50.1820">
    <property type="entry name" value="alpha/beta hydrolase"/>
    <property type="match status" value="1"/>
</dbReference>
<dbReference type="EMBL" id="SHKP01000004">
    <property type="protein sequence ID" value="RZU02967.1"/>
    <property type="molecule type" value="Genomic_DNA"/>
</dbReference>
<dbReference type="InterPro" id="IPR011042">
    <property type="entry name" value="6-blade_b-propeller_TolB-like"/>
</dbReference>
<dbReference type="GO" id="GO:0004252">
    <property type="term" value="F:serine-type endopeptidase activity"/>
    <property type="evidence" value="ECO:0007669"/>
    <property type="project" value="InterPro"/>
</dbReference>
<keyword evidence="1" id="KW-0378">Hydrolase</keyword>